<dbReference type="PRINTS" id="PR00080">
    <property type="entry name" value="SDRFAMILY"/>
</dbReference>
<dbReference type="FunFam" id="3.40.50.720:FF:000315">
    <property type="entry name" value="(+)-neomenthol dehydrogenase"/>
    <property type="match status" value="1"/>
</dbReference>
<evidence type="ECO:0000256" key="3">
    <source>
        <dbReference type="ARBA" id="ARBA00023002"/>
    </source>
</evidence>
<dbReference type="GO" id="GO:0016616">
    <property type="term" value="F:oxidoreductase activity, acting on the CH-OH group of donors, NAD or NADP as acceptor"/>
    <property type="evidence" value="ECO:0007669"/>
    <property type="project" value="InterPro"/>
</dbReference>
<evidence type="ECO:0000256" key="5">
    <source>
        <dbReference type="RuleBase" id="RU369024"/>
    </source>
</evidence>
<dbReference type="GO" id="GO:0016020">
    <property type="term" value="C:membrane"/>
    <property type="evidence" value="ECO:0007669"/>
    <property type="project" value="TreeGrafter"/>
</dbReference>
<dbReference type="PANTHER" id="PTHR43490:SF99">
    <property type="entry name" value="SHORT-CHAIN DEHYDROGENASE_REDUCTASE"/>
    <property type="match status" value="1"/>
</dbReference>
<protein>
    <recommendedName>
        <fullName evidence="5">Short-chain dehydrogenase/reductase</fullName>
        <ecNumber evidence="5">1.1.1.-</ecNumber>
    </recommendedName>
</protein>
<dbReference type="InterPro" id="IPR036291">
    <property type="entry name" value="NAD(P)-bd_dom_sf"/>
</dbReference>
<name>A0AAN9MA40_CANGL</name>
<dbReference type="Pfam" id="PF00106">
    <property type="entry name" value="adh_short"/>
    <property type="match status" value="1"/>
</dbReference>
<comment type="caution">
    <text evidence="6">The sequence shown here is derived from an EMBL/GenBank/DDBJ whole genome shotgun (WGS) entry which is preliminary data.</text>
</comment>
<keyword evidence="2 5" id="KW-0521">NADP</keyword>
<evidence type="ECO:0000313" key="6">
    <source>
        <dbReference type="EMBL" id="KAK7350746.1"/>
    </source>
</evidence>
<dbReference type="InterPro" id="IPR045313">
    <property type="entry name" value="CBR1-like"/>
</dbReference>
<organism evidence="6 7">
    <name type="scientific">Canavalia gladiata</name>
    <name type="common">Sword bean</name>
    <name type="synonym">Dolichos gladiatus</name>
    <dbReference type="NCBI Taxonomy" id="3824"/>
    <lineage>
        <taxon>Eukaryota</taxon>
        <taxon>Viridiplantae</taxon>
        <taxon>Streptophyta</taxon>
        <taxon>Embryophyta</taxon>
        <taxon>Tracheophyta</taxon>
        <taxon>Spermatophyta</taxon>
        <taxon>Magnoliopsida</taxon>
        <taxon>eudicotyledons</taxon>
        <taxon>Gunneridae</taxon>
        <taxon>Pentapetalae</taxon>
        <taxon>rosids</taxon>
        <taxon>fabids</taxon>
        <taxon>Fabales</taxon>
        <taxon>Fabaceae</taxon>
        <taxon>Papilionoideae</taxon>
        <taxon>50 kb inversion clade</taxon>
        <taxon>NPAAA clade</taxon>
        <taxon>indigoferoid/millettioid clade</taxon>
        <taxon>Phaseoleae</taxon>
        <taxon>Canavalia</taxon>
    </lineage>
</organism>
<evidence type="ECO:0000313" key="7">
    <source>
        <dbReference type="Proteomes" id="UP001367508"/>
    </source>
</evidence>
<dbReference type="AlphaFoldDB" id="A0AAN9MA40"/>
<dbReference type="PRINTS" id="PR00081">
    <property type="entry name" value="GDHRDH"/>
</dbReference>
<keyword evidence="7" id="KW-1185">Reference proteome</keyword>
<dbReference type="EMBL" id="JAYMYQ010000002">
    <property type="protein sequence ID" value="KAK7350746.1"/>
    <property type="molecule type" value="Genomic_DNA"/>
</dbReference>
<reference evidence="6 7" key="1">
    <citation type="submission" date="2024-01" db="EMBL/GenBank/DDBJ databases">
        <title>The genomes of 5 underutilized Papilionoideae crops provide insights into root nodulation and disease resistanc.</title>
        <authorList>
            <person name="Jiang F."/>
        </authorList>
    </citation>
    <scope>NUCLEOTIDE SEQUENCE [LARGE SCALE GENOMIC DNA]</scope>
    <source>
        <strain evidence="6">LVBAO_FW01</strain>
        <tissue evidence="6">Leaves</tissue>
    </source>
</reference>
<dbReference type="CDD" id="cd05324">
    <property type="entry name" value="carb_red_PTCR-like_SDR_c"/>
    <property type="match status" value="1"/>
</dbReference>
<proteinExistence type="inferred from homology"/>
<comment type="similarity">
    <text evidence="1 4">Belongs to the short-chain dehydrogenases/reductases (SDR) family.</text>
</comment>
<gene>
    <name evidence="6" type="ORF">VNO77_09666</name>
</gene>
<dbReference type="EC" id="1.1.1.-" evidence="5"/>
<evidence type="ECO:0000256" key="1">
    <source>
        <dbReference type="ARBA" id="ARBA00006484"/>
    </source>
</evidence>
<dbReference type="PANTHER" id="PTHR43490">
    <property type="entry name" value="(+)-NEOMENTHOL DEHYDROGENASE"/>
    <property type="match status" value="1"/>
</dbReference>
<dbReference type="Proteomes" id="UP001367508">
    <property type="component" value="Unassembled WGS sequence"/>
</dbReference>
<evidence type="ECO:0000256" key="4">
    <source>
        <dbReference type="RuleBase" id="RU000363"/>
    </source>
</evidence>
<evidence type="ECO:0000256" key="2">
    <source>
        <dbReference type="ARBA" id="ARBA00022857"/>
    </source>
</evidence>
<accession>A0AAN9MA40</accession>
<dbReference type="InterPro" id="IPR002347">
    <property type="entry name" value="SDR_fam"/>
</dbReference>
<dbReference type="SUPFAM" id="SSF51735">
    <property type="entry name" value="NAD(P)-binding Rossmann-fold domains"/>
    <property type="match status" value="1"/>
</dbReference>
<sequence>MGHKEKSKDRKDKRLQQISLLRTIPYSDHQRWWSKETIAVVTGGNRGIGFEICRQLADHGVTVILTSRDASVGVESINVLQEGGLTDVACHQLDILDSSSIAQFAEWLKENYGGLDILVNNAGVNFNHGSDNSVENARKVIETNYYGTKNMIEAMLPLMKPSAAGARIVNVSSRLGRLNGKRNRIENEALREQLSDVESLTEEFIDETVSTFLQQVEDGSWTSGGWPHKYTDYSVSKLAVNAHTRFLAKKLSDRPDGEKIFINCYCPGWVKTALTGYAGSVTVEEGADTGVWISLLPDQEITGKFFAERREINF</sequence>
<dbReference type="Gene3D" id="3.40.50.720">
    <property type="entry name" value="NAD(P)-binding Rossmann-like Domain"/>
    <property type="match status" value="1"/>
</dbReference>
<keyword evidence="3 5" id="KW-0560">Oxidoreductase</keyword>